<proteinExistence type="inferred from homology"/>
<comment type="similarity">
    <text evidence="1">Belongs to the ROK (NagC/XylR) family.</text>
</comment>
<dbReference type="SUPFAM" id="SSF53067">
    <property type="entry name" value="Actin-like ATPase domain"/>
    <property type="match status" value="1"/>
</dbReference>
<dbReference type="InterPro" id="IPR043129">
    <property type="entry name" value="ATPase_NBD"/>
</dbReference>
<dbReference type="RefSeq" id="WP_329512085.1">
    <property type="nucleotide sequence ID" value="NZ_BAAAYZ010000019.1"/>
</dbReference>
<dbReference type="PANTHER" id="PTHR18964">
    <property type="entry name" value="ROK (REPRESSOR, ORF, KINASE) FAMILY"/>
    <property type="match status" value="1"/>
</dbReference>
<dbReference type="PROSITE" id="PS01125">
    <property type="entry name" value="ROK"/>
    <property type="match status" value="1"/>
</dbReference>
<comment type="caution">
    <text evidence="2">The sequence shown here is derived from an EMBL/GenBank/DDBJ whole genome shotgun (WGS) entry which is preliminary data.</text>
</comment>
<dbReference type="Proteomes" id="UP001333996">
    <property type="component" value="Unassembled WGS sequence"/>
</dbReference>
<name>A0ABU7FUH6_9ACTN</name>
<dbReference type="InterPro" id="IPR049874">
    <property type="entry name" value="ROK_cs"/>
</dbReference>
<evidence type="ECO:0000256" key="1">
    <source>
        <dbReference type="ARBA" id="ARBA00006479"/>
    </source>
</evidence>
<keyword evidence="3" id="KW-1185">Reference proteome</keyword>
<accession>A0ABU7FUH6</accession>
<reference evidence="2" key="1">
    <citation type="submission" date="2024-01" db="EMBL/GenBank/DDBJ databases">
        <title>First draft genome sequence data of TA4-1, the type strain of Gram-positive actinobacterium Streptomyces chiangmaiensis.</title>
        <authorList>
            <person name="Yasawong M."/>
            <person name="Nantapong N."/>
        </authorList>
    </citation>
    <scope>NUCLEOTIDE SEQUENCE</scope>
    <source>
        <strain evidence="2">TA4-1</strain>
    </source>
</reference>
<sequence length="308" mass="30150">MNPTLVAGIDIGGTKIAAGITDMAGDVLFGARRPTPAGDDAAAVMGALAEVIGELAARPEWAAVRAVGIGSAGPLDGSRGTVSPINIPAWRDFPLVDEVRALVGGRPVGLVGDGAAMASGEHWRGAAAGARDAVCLVVSTGVGGGLILGGSLCAGPTGNAGHLGHIIAEPDGEPCACGARGCVETAAGGPAILAWALRHGWRPDGPGAATTQAVAEAAHAGDPVALAAFDRAARAVAVAVGAVANLTEARLAVIGGGVARAGDVLFRPLRSHIDMVTRLSFARGVTVVPAALGERAGVIGAAALARDL</sequence>
<dbReference type="Pfam" id="PF00480">
    <property type="entry name" value="ROK"/>
    <property type="match status" value="1"/>
</dbReference>
<protein>
    <submittedName>
        <fullName evidence="2">ROK family protein</fullName>
    </submittedName>
</protein>
<dbReference type="EMBL" id="JAYWVC010000261">
    <property type="protein sequence ID" value="MED7827714.1"/>
    <property type="molecule type" value="Genomic_DNA"/>
</dbReference>
<evidence type="ECO:0000313" key="2">
    <source>
        <dbReference type="EMBL" id="MED7827714.1"/>
    </source>
</evidence>
<organism evidence="2 3">
    <name type="scientific">Streptomyces chiangmaiensis</name>
    <dbReference type="NCBI Taxonomy" id="766497"/>
    <lineage>
        <taxon>Bacteria</taxon>
        <taxon>Bacillati</taxon>
        <taxon>Actinomycetota</taxon>
        <taxon>Actinomycetes</taxon>
        <taxon>Kitasatosporales</taxon>
        <taxon>Streptomycetaceae</taxon>
        <taxon>Streptomyces</taxon>
    </lineage>
</organism>
<gene>
    <name evidence="2" type="ORF">VXC91_38950</name>
</gene>
<dbReference type="InterPro" id="IPR000600">
    <property type="entry name" value="ROK"/>
</dbReference>
<dbReference type="PANTHER" id="PTHR18964:SF169">
    <property type="entry name" value="N-ACETYLMANNOSAMINE KINASE"/>
    <property type="match status" value="1"/>
</dbReference>
<evidence type="ECO:0000313" key="3">
    <source>
        <dbReference type="Proteomes" id="UP001333996"/>
    </source>
</evidence>
<dbReference type="Gene3D" id="3.30.420.40">
    <property type="match status" value="2"/>
</dbReference>